<proteinExistence type="predicted"/>
<dbReference type="EMBL" id="LSYS01004331">
    <property type="protein sequence ID" value="OPJ80185.1"/>
    <property type="molecule type" value="Genomic_DNA"/>
</dbReference>
<evidence type="ECO:0000313" key="1">
    <source>
        <dbReference type="EMBL" id="OPJ80185.1"/>
    </source>
</evidence>
<dbReference type="Proteomes" id="UP000190648">
    <property type="component" value="Unassembled WGS sequence"/>
</dbReference>
<protein>
    <submittedName>
        <fullName evidence="1">Uncharacterized protein</fullName>
    </submittedName>
</protein>
<evidence type="ECO:0000313" key="2">
    <source>
        <dbReference type="Proteomes" id="UP000190648"/>
    </source>
</evidence>
<name>A0A1V4K720_PATFA</name>
<dbReference type="AlphaFoldDB" id="A0A1V4K720"/>
<organism evidence="1 2">
    <name type="scientific">Patagioenas fasciata monilis</name>
    <dbReference type="NCBI Taxonomy" id="372326"/>
    <lineage>
        <taxon>Eukaryota</taxon>
        <taxon>Metazoa</taxon>
        <taxon>Chordata</taxon>
        <taxon>Craniata</taxon>
        <taxon>Vertebrata</taxon>
        <taxon>Euteleostomi</taxon>
        <taxon>Archelosauria</taxon>
        <taxon>Archosauria</taxon>
        <taxon>Dinosauria</taxon>
        <taxon>Saurischia</taxon>
        <taxon>Theropoda</taxon>
        <taxon>Coelurosauria</taxon>
        <taxon>Aves</taxon>
        <taxon>Neognathae</taxon>
        <taxon>Neoaves</taxon>
        <taxon>Columbimorphae</taxon>
        <taxon>Columbiformes</taxon>
        <taxon>Columbidae</taxon>
        <taxon>Patagioenas</taxon>
    </lineage>
</organism>
<accession>A0A1V4K720</accession>
<reference evidence="1 2" key="1">
    <citation type="submission" date="2016-02" db="EMBL/GenBank/DDBJ databases">
        <title>Band-tailed pigeon sequencing and assembly.</title>
        <authorList>
            <person name="Soares A.E."/>
            <person name="Novak B.J."/>
            <person name="Rice E.S."/>
            <person name="O'Connell B."/>
            <person name="Chang D."/>
            <person name="Weber S."/>
            <person name="Shapiro B."/>
        </authorList>
    </citation>
    <scope>NUCLEOTIDE SEQUENCE [LARGE SCALE GENOMIC DNA]</scope>
    <source>
        <strain evidence="1">BTP2013</strain>
        <tissue evidence="1">Blood</tissue>
    </source>
</reference>
<sequence>MNTKYSKVGEEGIFCEPSPIFTLIFCLSEHSCQKTCSIAYSGIGNTTSKLQHEDGDLPSLTVAGSAEVVL</sequence>
<comment type="caution">
    <text evidence="1">The sequence shown here is derived from an EMBL/GenBank/DDBJ whole genome shotgun (WGS) entry which is preliminary data.</text>
</comment>
<gene>
    <name evidence="1" type="ORF">AV530_002567</name>
</gene>
<keyword evidence="2" id="KW-1185">Reference proteome</keyword>